<keyword evidence="5" id="KW-1185">Reference proteome</keyword>
<name>A0A9W8H7D9_9FUNG</name>
<comment type="caution">
    <text evidence="4">The sequence shown here is derived from an EMBL/GenBank/DDBJ whole genome shotgun (WGS) entry which is preliminary data.</text>
</comment>
<dbReference type="EMBL" id="JANBUL010000227">
    <property type="protein sequence ID" value="KAJ2778472.1"/>
    <property type="molecule type" value="Genomic_DNA"/>
</dbReference>
<protein>
    <recommendedName>
        <fullName evidence="3">DUF2470 domain-containing protein</fullName>
    </recommendedName>
</protein>
<gene>
    <name evidence="4" type="ORF">H4R18_004570</name>
</gene>
<dbReference type="Gene3D" id="3.20.180.10">
    <property type="entry name" value="PNP-oxidase-like"/>
    <property type="match status" value="1"/>
</dbReference>
<feature type="region of interest" description="Disordered" evidence="1">
    <location>
        <begin position="1"/>
        <end position="23"/>
    </location>
</feature>
<proteinExistence type="predicted"/>
<dbReference type="InterPro" id="IPR019595">
    <property type="entry name" value="DUF2470"/>
</dbReference>
<feature type="transmembrane region" description="Helical" evidence="2">
    <location>
        <begin position="181"/>
        <end position="205"/>
    </location>
</feature>
<dbReference type="Pfam" id="PF10615">
    <property type="entry name" value="DUF2470"/>
    <property type="match status" value="1"/>
</dbReference>
<dbReference type="InterPro" id="IPR037119">
    <property type="entry name" value="Haem_oxidase_HugZ-like_sf"/>
</dbReference>
<dbReference type="AlphaFoldDB" id="A0A9W8H7D9"/>
<keyword evidence="2" id="KW-0812">Transmembrane</keyword>
<dbReference type="Proteomes" id="UP001140217">
    <property type="component" value="Unassembled WGS sequence"/>
</dbReference>
<keyword evidence="2" id="KW-0472">Membrane</keyword>
<feature type="domain" description="DUF2470" evidence="3">
    <location>
        <begin position="26"/>
        <end position="73"/>
    </location>
</feature>
<feature type="transmembrane region" description="Helical" evidence="2">
    <location>
        <begin position="217"/>
        <end position="236"/>
    </location>
</feature>
<sequence>MSRQRQRAQQAQRRAEKQEQEEGYARLKGQLNAAYSADVLDIARHFGAQPLADAARVVDIDGSGMRVEWSWAGAAGERLTDETTFMFRAVDGVGAALHEVSALAAKAASALGRTEKPRLVGDREALAARTLVDFAFVPPPAPAVLAVGAGLAALWHVATADAVVPALAFARAVASRDTWHYALVAVVGLHAIEALAACAVCQLIKTFQPRQMTTATQLQWTVGGALFGMVCLHALVKKVARQLALVGAMPQARPARPPGT</sequence>
<accession>A0A9W8H7D9</accession>
<organism evidence="4 5">
    <name type="scientific">Coemansia javaensis</name>
    <dbReference type="NCBI Taxonomy" id="2761396"/>
    <lineage>
        <taxon>Eukaryota</taxon>
        <taxon>Fungi</taxon>
        <taxon>Fungi incertae sedis</taxon>
        <taxon>Zoopagomycota</taxon>
        <taxon>Kickxellomycotina</taxon>
        <taxon>Kickxellomycetes</taxon>
        <taxon>Kickxellales</taxon>
        <taxon>Kickxellaceae</taxon>
        <taxon>Coemansia</taxon>
    </lineage>
</organism>
<evidence type="ECO:0000313" key="4">
    <source>
        <dbReference type="EMBL" id="KAJ2778472.1"/>
    </source>
</evidence>
<keyword evidence="2" id="KW-1133">Transmembrane helix</keyword>
<evidence type="ECO:0000256" key="2">
    <source>
        <dbReference type="SAM" id="Phobius"/>
    </source>
</evidence>
<evidence type="ECO:0000313" key="5">
    <source>
        <dbReference type="Proteomes" id="UP001140217"/>
    </source>
</evidence>
<evidence type="ECO:0000256" key="1">
    <source>
        <dbReference type="SAM" id="MobiDB-lite"/>
    </source>
</evidence>
<evidence type="ECO:0000259" key="3">
    <source>
        <dbReference type="Pfam" id="PF10615"/>
    </source>
</evidence>
<dbReference type="OrthoDB" id="5553410at2759"/>
<reference evidence="4" key="1">
    <citation type="submission" date="2022-07" db="EMBL/GenBank/DDBJ databases">
        <title>Phylogenomic reconstructions and comparative analyses of Kickxellomycotina fungi.</title>
        <authorList>
            <person name="Reynolds N.K."/>
            <person name="Stajich J.E."/>
            <person name="Barry K."/>
            <person name="Grigoriev I.V."/>
            <person name="Crous P."/>
            <person name="Smith M.E."/>
        </authorList>
    </citation>
    <scope>NUCLEOTIDE SEQUENCE</scope>
    <source>
        <strain evidence="4">NBRC 105414</strain>
    </source>
</reference>
<feature type="compositionally biased region" description="Basic and acidic residues" evidence="1">
    <location>
        <begin position="13"/>
        <end position="23"/>
    </location>
</feature>